<gene>
    <name evidence="4" type="ORF">BYL167_LOCUS24787</name>
    <name evidence="3" type="ORF">CJN711_LOCUS7905</name>
</gene>
<keyword evidence="2" id="KW-1133">Transmembrane helix</keyword>
<evidence type="ECO:0000256" key="1">
    <source>
        <dbReference type="SAM" id="MobiDB-lite"/>
    </source>
</evidence>
<evidence type="ECO:0000313" key="3">
    <source>
        <dbReference type="EMBL" id="CAF1117364.1"/>
    </source>
</evidence>
<comment type="caution">
    <text evidence="3">The sequence shown here is derived from an EMBL/GenBank/DDBJ whole genome shotgun (WGS) entry which is preliminary data.</text>
</comment>
<dbReference type="AlphaFoldDB" id="A0A814Q9T1"/>
<feature type="transmembrane region" description="Helical" evidence="2">
    <location>
        <begin position="44"/>
        <end position="65"/>
    </location>
</feature>
<dbReference type="EMBL" id="CAJOBH010022738">
    <property type="protein sequence ID" value="CAF4231160.1"/>
    <property type="molecule type" value="Genomic_DNA"/>
</dbReference>
<organism evidence="3 5">
    <name type="scientific">Rotaria magnacalcarata</name>
    <dbReference type="NCBI Taxonomy" id="392030"/>
    <lineage>
        <taxon>Eukaryota</taxon>
        <taxon>Metazoa</taxon>
        <taxon>Spiralia</taxon>
        <taxon>Gnathifera</taxon>
        <taxon>Rotifera</taxon>
        <taxon>Eurotatoria</taxon>
        <taxon>Bdelloidea</taxon>
        <taxon>Philodinida</taxon>
        <taxon>Philodinidae</taxon>
        <taxon>Rotaria</taxon>
    </lineage>
</organism>
<evidence type="ECO:0000313" key="4">
    <source>
        <dbReference type="EMBL" id="CAF4231160.1"/>
    </source>
</evidence>
<reference evidence="3" key="1">
    <citation type="submission" date="2021-02" db="EMBL/GenBank/DDBJ databases">
        <authorList>
            <person name="Nowell W R."/>
        </authorList>
    </citation>
    <scope>NUCLEOTIDE SEQUENCE</scope>
</reference>
<feature type="non-terminal residue" evidence="3">
    <location>
        <position position="1"/>
    </location>
</feature>
<evidence type="ECO:0000256" key="2">
    <source>
        <dbReference type="SAM" id="Phobius"/>
    </source>
</evidence>
<keyword evidence="2" id="KW-0812">Transmembrane</keyword>
<evidence type="ECO:0000313" key="5">
    <source>
        <dbReference type="Proteomes" id="UP000663855"/>
    </source>
</evidence>
<dbReference type="Proteomes" id="UP000681967">
    <property type="component" value="Unassembled WGS sequence"/>
</dbReference>
<sequence length="178" mass="20852">MSTTNSFNYLCIKRFAHLLHVFVPFSRLSLNVHNHNERIYTHPLILLLLILINETGLQFVIYLAGLLPSQYYVELIKAPDKRDFSVFRCFLSSILYVQWRMRLVVYLHSFYFTQQRYYHLSNATQQNQNRGDSDHLSAYENYSVQTVDISEPDQESVNYIPTNSSQPSVSIKPPIDNP</sequence>
<proteinExistence type="predicted"/>
<dbReference type="Proteomes" id="UP000663855">
    <property type="component" value="Unassembled WGS sequence"/>
</dbReference>
<keyword evidence="2" id="KW-0472">Membrane</keyword>
<accession>A0A814Q9T1</accession>
<dbReference type="EMBL" id="CAJNOV010002820">
    <property type="protein sequence ID" value="CAF1117364.1"/>
    <property type="molecule type" value="Genomic_DNA"/>
</dbReference>
<feature type="compositionally biased region" description="Polar residues" evidence="1">
    <location>
        <begin position="155"/>
        <end position="169"/>
    </location>
</feature>
<protein>
    <submittedName>
        <fullName evidence="3">Uncharacterized protein</fullName>
    </submittedName>
</protein>
<name>A0A814Q9T1_9BILA</name>
<feature type="region of interest" description="Disordered" evidence="1">
    <location>
        <begin position="151"/>
        <end position="178"/>
    </location>
</feature>